<sequence length="1337" mass="150741">MDNSRRPLSKRTRLQDEIYFRRCWAEIQAKKKAEKGAVGGESSRSGSGGGGRRGVGARIENGAYDSESVAVSGVGEDERGERGSEVAIMGDNVDDNRKERVGYVNFGSSEGKKIGKSEMGSKMTEKDVEINGNSEKIQIKLKKGVKEKKKKKNLGPIGGGLKRNMKLEKSSKNVENLGRIGVDDDVSGIDSDSDSEVQCLGEGIASNGSSLKSVSESWSGSCLKPGSESGSGSKVWFEKGENFDFMDESSGVKTNEGKNNSVVDEAQPEFGDSKKGKDVRDANVFVVSEDSEKSIDLEDSEDYGDSEETEESESSSEEDNDDPDDEDYRMEKWFSPDDCSSSSEDADGEDENNECDVVKRKDDGKRKEKMVDVGLKRKRKKEEEEEEKEDDENNDDVVEINNVNGMWKEKKVEAGWMKKIRACGVTDSYSCSLNDERQNGNGCGILKAEIADGEEKKRSTLGGLDRRKFCGLDILVNCDKGDNEEHKTLVERLRSNSVPKSRKTKQEFGKFSCPLPVEEYEEPDPSSDSEGDNDDNYKDNAGKIDEKGKEKVVSSSERKDSHAPKDLDFLQILADSIWETGDTLRAKLESHGQKATGQEPLPLKFRFEDEDPAPLEKPEWQKDMDDLFVEMEMALRTLEIGSAHSSVVDNDDIMSTETETNPAALCRRGDHYPILDEEIGIRCRYCSLVLLEMKYVLPTFSKHSWERQGKKDFGKSDCYILDDFPLQDSACQDQYGSKSSDHTEGTVWDIIPGIKESMYPHQREGFEFLWRNIAGEIRIEKLKQCLHIDGSPIDGRGCIISHAPGTGKTRLTIVFLQTLMKRYPKCQPLIIAPLSMLRTWEYEFQKWNVDIPFHNLNKLEFSGQENATAMEIHRQAGNSGRRQDSIRLGKLYSWTHDTSILGISYGLFKQLVGGGKNKGIDEKIREILLKIPGVLVLDEGHTPRNDRSCIWKDLSKVETWRRIILSGTPFQNNFSELYNTLRLVNPNFDDWITSRSCGGSGKNLGWKRSNIARGKWASLTSSIGKNTDEKLKELKAMIEPFVHVYQGTILQENLPGLKDTLIILRPTDLQKSLLEKIQRRKSYFKVEHCVSLITIHPSLLPKSLLEEEEFGAQRAQLEKLKLDPYAGVKTEFVIELVRLGKALDEKVLVFSQFLDPLAFIMERLKAHFDWSEGREVLYMHGSLDEKQRHSLISVFNDPTSEVRVLLASTKACSEGINLVGASRVVLLDVVWNPSVQRQAISRAYRLGQKKLVYIYHLIAGTMEGEKFVRLVEKDRLSELVFTSMGRNNDEPEILPTVPEDKILETMVQHRTLSHIFEKILYKPKESDLFETFNLVDL</sequence>
<dbReference type="InterPro" id="IPR001650">
    <property type="entry name" value="Helicase_C-like"/>
</dbReference>
<dbReference type="EMBL" id="CAUOFW020006168">
    <property type="protein sequence ID" value="CAK9173334.1"/>
    <property type="molecule type" value="Genomic_DNA"/>
</dbReference>
<dbReference type="InterPro" id="IPR000330">
    <property type="entry name" value="SNF2_N"/>
</dbReference>
<feature type="compositionally biased region" description="Basic and acidic residues" evidence="7">
    <location>
        <begin position="271"/>
        <end position="281"/>
    </location>
</feature>
<dbReference type="PROSITE" id="PS51194">
    <property type="entry name" value="HELICASE_CTER"/>
    <property type="match status" value="1"/>
</dbReference>
<dbReference type="PROSITE" id="PS51192">
    <property type="entry name" value="HELICASE_ATP_BIND_1"/>
    <property type="match status" value="1"/>
</dbReference>
<evidence type="ECO:0000256" key="1">
    <source>
        <dbReference type="ARBA" id="ARBA00004123"/>
    </source>
</evidence>
<dbReference type="InterPro" id="IPR044567">
    <property type="entry name" value="CLSY/DRD1"/>
</dbReference>
<feature type="compositionally biased region" description="Basic and acidic residues" evidence="7">
    <location>
        <begin position="356"/>
        <end position="375"/>
    </location>
</feature>
<evidence type="ECO:0000256" key="3">
    <source>
        <dbReference type="ARBA" id="ARBA00022801"/>
    </source>
</evidence>
<feature type="compositionally biased region" description="Acidic residues" evidence="7">
    <location>
        <begin position="383"/>
        <end position="397"/>
    </location>
</feature>
<dbReference type="SMART" id="SM00487">
    <property type="entry name" value="DEXDc"/>
    <property type="match status" value="1"/>
</dbReference>
<feature type="compositionally biased region" description="Basic and acidic residues" evidence="7">
    <location>
        <begin position="535"/>
        <end position="561"/>
    </location>
</feature>
<feature type="compositionally biased region" description="Polar residues" evidence="7">
    <location>
        <begin position="251"/>
        <end position="262"/>
    </location>
</feature>
<dbReference type="Pfam" id="PF00176">
    <property type="entry name" value="SNF2-rel_dom"/>
    <property type="match status" value="1"/>
</dbReference>
<feature type="compositionally biased region" description="Acidic residues" evidence="7">
    <location>
        <begin position="344"/>
        <end position="354"/>
    </location>
</feature>
<keyword evidence="3" id="KW-0378">Hydrolase</keyword>
<dbReference type="Gene3D" id="3.40.50.300">
    <property type="entry name" value="P-loop containing nucleotide triphosphate hydrolases"/>
    <property type="match status" value="1"/>
</dbReference>
<proteinExistence type="predicted"/>
<reference evidence="10 11" key="1">
    <citation type="submission" date="2024-02" db="EMBL/GenBank/DDBJ databases">
        <authorList>
            <person name="Vignale AGUSTIN F."/>
            <person name="Sosa J E."/>
            <person name="Modenutti C."/>
        </authorList>
    </citation>
    <scope>NUCLEOTIDE SEQUENCE [LARGE SCALE GENOMIC DNA]</scope>
</reference>
<dbReference type="InterPro" id="IPR038718">
    <property type="entry name" value="SNF2-like_sf"/>
</dbReference>
<keyword evidence="4" id="KW-0347">Helicase</keyword>
<keyword evidence="11" id="KW-1185">Reference proteome</keyword>
<dbReference type="InterPro" id="IPR027417">
    <property type="entry name" value="P-loop_NTPase"/>
</dbReference>
<dbReference type="Proteomes" id="UP001642360">
    <property type="component" value="Unassembled WGS sequence"/>
</dbReference>
<dbReference type="SMART" id="SM00490">
    <property type="entry name" value="HELICc"/>
    <property type="match status" value="1"/>
</dbReference>
<evidence type="ECO:0000256" key="4">
    <source>
        <dbReference type="ARBA" id="ARBA00022806"/>
    </source>
</evidence>
<feature type="domain" description="Helicase ATP-binding" evidence="8">
    <location>
        <begin position="789"/>
        <end position="987"/>
    </location>
</feature>
<comment type="subcellular location">
    <subcellularLocation>
        <location evidence="1">Nucleus</location>
    </subcellularLocation>
</comment>
<feature type="region of interest" description="Disordered" evidence="7">
    <location>
        <begin position="107"/>
        <end position="127"/>
    </location>
</feature>
<dbReference type="PANTHER" id="PTHR45821">
    <property type="entry name" value="SNF2 DOMAIN-CONTAINING PROTEIN CLASSY 2-RELATED"/>
    <property type="match status" value="1"/>
</dbReference>
<dbReference type="CDD" id="cd18793">
    <property type="entry name" value="SF2_C_SNF"/>
    <property type="match status" value="1"/>
</dbReference>
<name>A0ABC8TV59_9AQUA</name>
<evidence type="ECO:0000256" key="5">
    <source>
        <dbReference type="ARBA" id="ARBA00022840"/>
    </source>
</evidence>
<evidence type="ECO:0000313" key="11">
    <source>
        <dbReference type="Proteomes" id="UP001642360"/>
    </source>
</evidence>
<gene>
    <name evidence="10" type="ORF">ILEXP_LOCUS43067</name>
</gene>
<feature type="region of interest" description="Disordered" evidence="7">
    <location>
        <begin position="30"/>
        <end position="93"/>
    </location>
</feature>
<feature type="compositionally biased region" description="Acidic residues" evidence="7">
    <location>
        <begin position="518"/>
        <end position="534"/>
    </location>
</feature>
<keyword evidence="2" id="KW-0547">Nucleotide-binding</keyword>
<evidence type="ECO:0000259" key="8">
    <source>
        <dbReference type="PROSITE" id="PS51192"/>
    </source>
</evidence>
<comment type="caution">
    <text evidence="10">The sequence shown here is derived from an EMBL/GenBank/DDBJ whole genome shotgun (WGS) entry which is preliminary data.</text>
</comment>
<feature type="compositionally biased region" description="Acidic residues" evidence="7">
    <location>
        <begin position="297"/>
        <end position="328"/>
    </location>
</feature>
<evidence type="ECO:0000313" key="10">
    <source>
        <dbReference type="EMBL" id="CAK9173334.1"/>
    </source>
</evidence>
<feature type="compositionally biased region" description="Polar residues" evidence="7">
    <location>
        <begin position="208"/>
        <end position="220"/>
    </location>
</feature>
<dbReference type="Gene3D" id="3.40.50.10810">
    <property type="entry name" value="Tandem AAA-ATPase domain"/>
    <property type="match status" value="1"/>
</dbReference>
<feature type="domain" description="Helicase C-terminal" evidence="9">
    <location>
        <begin position="1135"/>
        <end position="1302"/>
    </location>
</feature>
<keyword evidence="5" id="KW-0067">ATP-binding</keyword>
<dbReference type="InterPro" id="IPR014001">
    <property type="entry name" value="Helicase_ATP-bd"/>
</dbReference>
<keyword evidence="6" id="KW-0539">Nucleus</keyword>
<dbReference type="Pfam" id="PF00271">
    <property type="entry name" value="Helicase_C"/>
    <property type="match status" value="1"/>
</dbReference>
<dbReference type="PANTHER" id="PTHR45821:SF5">
    <property type="entry name" value="SNF2 DOMAIN-CONTAINING PROTEIN CLASSY 4"/>
    <property type="match status" value="1"/>
</dbReference>
<dbReference type="InterPro" id="IPR049730">
    <property type="entry name" value="SNF2/RAD54-like_C"/>
</dbReference>
<dbReference type="GO" id="GO:0005634">
    <property type="term" value="C:nucleus"/>
    <property type="evidence" value="ECO:0007669"/>
    <property type="project" value="UniProtKB-SubCell"/>
</dbReference>
<evidence type="ECO:0000256" key="7">
    <source>
        <dbReference type="SAM" id="MobiDB-lite"/>
    </source>
</evidence>
<feature type="region of interest" description="Disordered" evidence="7">
    <location>
        <begin position="208"/>
        <end position="397"/>
    </location>
</feature>
<dbReference type="SUPFAM" id="SSF52540">
    <property type="entry name" value="P-loop containing nucleoside triphosphate hydrolases"/>
    <property type="match status" value="2"/>
</dbReference>
<dbReference type="GO" id="GO:0016787">
    <property type="term" value="F:hydrolase activity"/>
    <property type="evidence" value="ECO:0007669"/>
    <property type="project" value="UniProtKB-KW"/>
</dbReference>
<evidence type="ECO:0000256" key="2">
    <source>
        <dbReference type="ARBA" id="ARBA00022741"/>
    </source>
</evidence>
<evidence type="ECO:0000256" key="6">
    <source>
        <dbReference type="ARBA" id="ARBA00023242"/>
    </source>
</evidence>
<dbReference type="GO" id="GO:0004386">
    <property type="term" value="F:helicase activity"/>
    <property type="evidence" value="ECO:0007669"/>
    <property type="project" value="UniProtKB-KW"/>
</dbReference>
<protein>
    <submittedName>
        <fullName evidence="10">Uncharacterized protein</fullName>
    </submittedName>
</protein>
<evidence type="ECO:0000259" key="9">
    <source>
        <dbReference type="PROSITE" id="PS51194"/>
    </source>
</evidence>
<organism evidence="10 11">
    <name type="scientific">Ilex paraguariensis</name>
    <name type="common">yerba mate</name>
    <dbReference type="NCBI Taxonomy" id="185542"/>
    <lineage>
        <taxon>Eukaryota</taxon>
        <taxon>Viridiplantae</taxon>
        <taxon>Streptophyta</taxon>
        <taxon>Embryophyta</taxon>
        <taxon>Tracheophyta</taxon>
        <taxon>Spermatophyta</taxon>
        <taxon>Magnoliopsida</taxon>
        <taxon>eudicotyledons</taxon>
        <taxon>Gunneridae</taxon>
        <taxon>Pentapetalae</taxon>
        <taxon>asterids</taxon>
        <taxon>campanulids</taxon>
        <taxon>Aquifoliales</taxon>
        <taxon>Aquifoliaceae</taxon>
        <taxon>Ilex</taxon>
    </lineage>
</organism>
<accession>A0ABC8TV59</accession>
<dbReference type="GO" id="GO:0005524">
    <property type="term" value="F:ATP binding"/>
    <property type="evidence" value="ECO:0007669"/>
    <property type="project" value="UniProtKB-KW"/>
</dbReference>
<feature type="region of interest" description="Disordered" evidence="7">
    <location>
        <begin position="512"/>
        <end position="561"/>
    </location>
</feature>